<name>A0ABX7W0E3_9GAMM</name>
<feature type="region of interest" description="Disordered" evidence="2">
    <location>
        <begin position="2327"/>
        <end position="2347"/>
    </location>
</feature>
<dbReference type="SUPFAM" id="SSF56399">
    <property type="entry name" value="ADP-ribosylation"/>
    <property type="match status" value="1"/>
</dbReference>
<gene>
    <name evidence="4" type="ORF">HNO51_03975</name>
</gene>
<dbReference type="Gene3D" id="3.90.210.10">
    <property type="entry name" value="Heat-Labile Enterotoxin, subunit A"/>
    <property type="match status" value="1"/>
</dbReference>
<feature type="compositionally biased region" description="Basic and acidic residues" evidence="2">
    <location>
        <begin position="2847"/>
        <end position="2858"/>
    </location>
</feature>
<dbReference type="InterPro" id="IPR018392">
    <property type="entry name" value="LysM"/>
</dbReference>
<feature type="region of interest" description="Disordered" evidence="2">
    <location>
        <begin position="2810"/>
        <end position="2869"/>
    </location>
</feature>
<dbReference type="SMART" id="SM00257">
    <property type="entry name" value="LysM"/>
    <property type="match status" value="2"/>
</dbReference>
<protein>
    <submittedName>
        <fullName evidence="4">LysM peptidoglycan-binding domain-containing protein</fullName>
    </submittedName>
</protein>
<feature type="compositionally biased region" description="Polar residues" evidence="2">
    <location>
        <begin position="1643"/>
        <end position="1652"/>
    </location>
</feature>
<feature type="coiled-coil region" evidence="1">
    <location>
        <begin position="920"/>
        <end position="947"/>
    </location>
</feature>
<feature type="coiled-coil region" evidence="1">
    <location>
        <begin position="842"/>
        <end position="891"/>
    </location>
</feature>
<dbReference type="InterPro" id="IPR036779">
    <property type="entry name" value="LysM_dom_sf"/>
</dbReference>
<dbReference type="RefSeq" id="WP_209538542.1">
    <property type="nucleotide sequence ID" value="NZ_CP053381.1"/>
</dbReference>
<accession>A0ABX7W0E3</accession>
<evidence type="ECO:0000313" key="5">
    <source>
        <dbReference type="Proteomes" id="UP000671868"/>
    </source>
</evidence>
<feature type="compositionally biased region" description="Polar residues" evidence="2">
    <location>
        <begin position="2214"/>
        <end position="2239"/>
    </location>
</feature>
<evidence type="ECO:0000256" key="1">
    <source>
        <dbReference type="SAM" id="Coils"/>
    </source>
</evidence>
<dbReference type="SUPFAM" id="SSF54106">
    <property type="entry name" value="LysM domain"/>
    <property type="match status" value="1"/>
</dbReference>
<evidence type="ECO:0000313" key="4">
    <source>
        <dbReference type="EMBL" id="QTP53916.1"/>
    </source>
</evidence>
<reference evidence="4 5" key="1">
    <citation type="journal article" date="2021" name="Front. Microbiol.">
        <title>Aerobic Denitrification and Heterotrophic Sulfur Oxidation in the Genus Halomonas Revealed by Six Novel Species Characterizations and Genome-Based Analysis.</title>
        <authorList>
            <person name="Wang L."/>
            <person name="Shao Z."/>
        </authorList>
    </citation>
    <scope>NUCLEOTIDE SEQUENCE [LARGE SCALE GENOMIC DNA]</scope>
    <source>
        <strain evidence="4 5">MCCC 1A11059</strain>
    </source>
</reference>
<sequence>MTTPQWNAGTTFHPVQATNSASFPGYGVYSPAYLESLALLPDLNQDEPYLFPDLAPENLAPEGGEDPFQNVHTVEPVDNVETDDNAAAEAAEGIVDDVSSGKSLELIAEEQGLSRQELVEKLEAAGLEVETTEPEGETGRTTVITDPETNDTLAEYEEVELANGGAVETFTNEDGDTVRVVIDDEGNRTILEEGQETTREGIDGIAEDVSEGKGLDQIAEERGLTREQVIAQLAAAGYAVEFETNELANGGEQYTTRIVDAEDGEEVIASYSSGRGTGTSSVYIDAEGNEVNRTEYGNGTVIETVIDADGRETKTTTVAENNGEAIEYEVQDGDYLIAIAERYGVTLEELEESNPELFDSPRDPNVIHEGETVIIEGATQTTVEVTDNGYTLTTSPDGSMTLRRDEDGLEVDIEPATQEESLTELLMGLDGDSDEEQALQGILESILLGSEELARIEELEDELAGLEEETQAAIDEILGDEGDADEVIKPASDAAGDNPGTPPDEAAPSGGEWEAVRRNGVWVWVDAELVEVVEAEEAARRARDEAMTSVLQRQAELDVYALDPEHEEAWNNALERLNAAGEAHGVYWELPDPDSALEEAQERLEEITTWIEYLDAEREWQELQEEAEDIEERLVKLYEEDEEYARYFDEDGYEYTVSRGRAGSKTEHTGELENQEIIERDGQLYLVNTYENMDEEVEVPLTYAPGDAPRERPDRARGLDREWDELMRGGDSLELADIKQDALAAEREENPHYFEEGGYEYEVTSRGRGGRSTRDRHTGELMAQSVIERDGQLWLVNTYASEEVEIQLTYAPGESGRTDAQQQVDGDWAHWKRERNASADGLVDVTERYNEAKEDYQEMRAEQFAEQRESLEGENGEIANAQQTLDDAEERLGEGSLVSDGEDTVPIERDGETWYVHPEVAAAHEVLNDAEERLAEYSRLEEAALEAYRERHPERFGDNYRYYDASRDPRGEGRMQSAGRFSENDVTVTVEDGQLHLTIVYENYTLEDELTYTPDEAPEWMERTEAEQQLDRQWADWIAEGSLEEARTAVAEAQTSYDDTVEEYGLGGTEKLTGSLPDDVDPVLVPIINEEMGEGMRWVHPEVAAAQEELALLEEQRDSLEAGEWHARMEAYRAAQPSTWQLLDGGTSAGPAQEGPGPAESWQWEDDYLELEGGYLEAQQHLSNSRETRILTQLGIMRAGISFMEKAPEDWKEQHPELNLADELDLLEKEAKVLGEALDENADYRLNIERASRFNAHLLEQEEAHRLDPDNSPEIVTAFRDQEADEARVEAGLDNLPEERVITIDEELDENLSAVLGTDDAELIDPVADQIRELGDKGDEVEIIPILYQESGSTYDTALFRMGEDDTHPWLIDDSGSRYRNFADFQYNNYLSEDGQVYVPENFAEIADISGDIQYEWQQAREKSFTEEWLDPVIGIGTGVATLLSFTPAAPIAAPLAYAGGAYFAARSIDNLANMKRHGRSWASAEGLMQGAMLATSVLPMASSGLRFAGMTARGVEGTVAARTSIGAFNARRLNPTHPHYSPNYAYASQMLSQPGGVFAAARWSDVGAMGIGAPLLGHSGYNLVMHWDEMSGLELTEAVTGVASGTFGTGMGYLGLRASWPNQGGAREQAPPTLPQGEGISASYQNNHDTGARKSSLTRFRDFMWDFVQQNPVRGDDRGIFRIPFWSKKENQGAAAIREEQGLPPWVNDADVQAAAALKSLSPEEIAALSGKERLNIEPWHLLLLSPEQLKAWPDPPNPTRKLSFDEWHERSRLVLLKNTAMALLEPTVIRPRLAGLMGEVTPSHTEATAVFRGDTRGPDVIFLPGFQPRNPSDPHGGVSTSLSARKARWWASERASDSDTWVYTIISDVSDGEIFQSLPARPKNKTTPQREADINNYEVRFSQGIAGQDILSARRVDSEGNYVGPPVYNPGFKDPARLPAYLSAEALQGSQAVRGVDPKTERDLTAQFPAHDHFTPRVLGHPPKDVSNIYIQPDIGPRPRGDEAGVQHKTHILYRDPETGEAFVMPWMRGASPNHVPGTQQTATPPQGLARLYRLGDLDALNQASSDGTLPADHYVHIVRSSNTGLDDATYFIDGGTVPKSGRIDENGHLRWPSSQKGQPVTLSLHDQGNGRQTVRIEDATGSGASPREVTAKNGDIFIVVSSDRVTETRAQIQGGGLPFAVYSGNGLWSVSSTVSAGQPSTATPNAAPNARQQGTTPPQTAHRTQQNATPSQSTPASGRVSVSGGPQGPVVQIHGLGDGWTSVVGESSRKIWHSPYDRKAKKQALPETTLVRRSVLEQALAPEDVAKLPNGPYVRVSLVAGSHGSGQVHATPAHATGNDSSPARRRTARGLATALVGGSLFGGHSAAAHGWTGDVLNRAASPESPALLLNGLGFVTRGTLNFFKARFDEKIRINHEALERGEVTAELLNWEASRIIASRRALNLSKEQVARIGTVTEEFWARYQLLQELHVNQASAQRGWTEDARMLALRQSASLYREQLKRVAGAEALTVNPLDPRTVRGVIFNSSILATHLVNDVVSWQYLQNQWSNGELFSTNLLDVTGNLGLAGFLAANVVLAGSAAVKVGTGLARVDLKSLPLINKLTGTSTATGSYFYGIMTPPWAAYTMYSAGDAIANGHWFAAGVHLAALPFQIGLSYYGIKGLRDDAISMVQAWKGGQDPSRSWPIRLLYPMTTIPMAALTGTEAYNQFMQGNHLAGTALAGGTLMQMYFIDLASRRLNWRDADVRHGPFRRLTDDNRLAADGNRIWAGVGLTLAGGMLIPGALIDLRDYLEDKELLPDWEWLIADLEDDEESGDSPATEDVSGRSEQEFTSLSPEPTQQPNDGGGRHEEEHEHWSARSWRPSTHTADIQRRTNPALEDQGHDWVEVESHLSLGGIAISRGHDVAEVVELNLGHIADPSALQPGDRVYLPKREMA</sequence>
<feature type="compositionally biased region" description="Low complexity" evidence="2">
    <location>
        <begin position="2240"/>
        <end position="2255"/>
    </location>
</feature>
<keyword evidence="1" id="KW-0175">Coiled coil</keyword>
<feature type="coiled-coil region" evidence="1">
    <location>
        <begin position="613"/>
        <end position="640"/>
    </location>
</feature>
<feature type="compositionally biased region" description="Low complexity" evidence="2">
    <location>
        <begin position="2204"/>
        <end position="2213"/>
    </location>
</feature>
<evidence type="ECO:0000256" key="2">
    <source>
        <dbReference type="SAM" id="MobiDB-lite"/>
    </source>
</evidence>
<feature type="domain" description="LysM" evidence="3">
    <location>
        <begin position="2885"/>
        <end position="2931"/>
    </location>
</feature>
<dbReference type="PROSITE" id="PS51782">
    <property type="entry name" value="LYSM"/>
    <property type="match status" value="2"/>
</dbReference>
<dbReference type="Gene3D" id="3.10.350.10">
    <property type="entry name" value="LysM domain"/>
    <property type="match status" value="1"/>
</dbReference>
<evidence type="ECO:0000259" key="3">
    <source>
        <dbReference type="PROSITE" id="PS51782"/>
    </source>
</evidence>
<dbReference type="Pfam" id="PF01476">
    <property type="entry name" value="LysM"/>
    <property type="match status" value="1"/>
</dbReference>
<keyword evidence="5" id="KW-1185">Reference proteome</keyword>
<feature type="region of interest" description="Disordered" evidence="2">
    <location>
        <begin position="2195"/>
        <end position="2255"/>
    </location>
</feature>
<dbReference type="CDD" id="cd00118">
    <property type="entry name" value="LysM"/>
    <property type="match status" value="1"/>
</dbReference>
<feature type="coiled-coil region" evidence="1">
    <location>
        <begin position="449"/>
        <end position="476"/>
    </location>
</feature>
<proteinExistence type="predicted"/>
<dbReference type="Proteomes" id="UP000671868">
    <property type="component" value="Chromosome"/>
</dbReference>
<dbReference type="EMBL" id="CP053381">
    <property type="protein sequence ID" value="QTP53916.1"/>
    <property type="molecule type" value="Genomic_DNA"/>
</dbReference>
<feature type="domain" description="LysM" evidence="3">
    <location>
        <begin position="326"/>
        <end position="375"/>
    </location>
</feature>
<feature type="region of interest" description="Disordered" evidence="2">
    <location>
        <begin position="1625"/>
        <end position="1652"/>
    </location>
</feature>
<feature type="compositionally biased region" description="Polar residues" evidence="2">
    <location>
        <begin position="2831"/>
        <end position="2844"/>
    </location>
</feature>
<organism evidence="4 5">
    <name type="scientific">Billgrantia sulfidoxydans</name>
    <dbReference type="NCBI Taxonomy" id="2733484"/>
    <lineage>
        <taxon>Bacteria</taxon>
        <taxon>Pseudomonadati</taxon>
        <taxon>Pseudomonadota</taxon>
        <taxon>Gammaproteobacteria</taxon>
        <taxon>Oceanospirillales</taxon>
        <taxon>Halomonadaceae</taxon>
        <taxon>Billgrantia</taxon>
    </lineage>
</organism>
<feature type="region of interest" description="Disordered" evidence="2">
    <location>
        <begin position="489"/>
        <end position="511"/>
    </location>
</feature>